<evidence type="ECO:0000256" key="1">
    <source>
        <dbReference type="SAM" id="MobiDB-lite"/>
    </source>
</evidence>
<protein>
    <submittedName>
        <fullName evidence="3">Uncharacterized protein</fullName>
    </submittedName>
</protein>
<feature type="region of interest" description="Disordered" evidence="1">
    <location>
        <begin position="1"/>
        <end position="22"/>
    </location>
</feature>
<evidence type="ECO:0000313" key="3">
    <source>
        <dbReference type="EMBL" id="ETP27589.1"/>
    </source>
</evidence>
<feature type="transmembrane region" description="Helical" evidence="2">
    <location>
        <begin position="92"/>
        <end position="113"/>
    </location>
</feature>
<feature type="compositionally biased region" description="Low complexity" evidence="1">
    <location>
        <begin position="1"/>
        <end position="19"/>
    </location>
</feature>
<dbReference type="EMBL" id="ANIY01005706">
    <property type="protein sequence ID" value="ETP27589.1"/>
    <property type="molecule type" value="Genomic_DNA"/>
</dbReference>
<accession>W2Y075</accession>
<comment type="caution">
    <text evidence="3">The sequence shown here is derived from an EMBL/GenBank/DDBJ whole genome shotgun (WGS) entry which is preliminary data.</text>
</comment>
<sequence length="462" mass="51693">MAVPPASAAADSPASAAPSPRWPTVRPVVLPSDALVAPLAGMTSPASSEPHTSDEEILASFLDWAPTVTSVPVLMLVLALVRRRCLCLVQSLLFRLPWSMLLLLLAQVLFLSVRLRLLLVPPRTPRDPSESLPPTVLQQLIYEVTIEGLCGDDVGGDVKDDDAGEYSVAAENVPLQERARLRRGDGTSNWHLFPLPKAPEIHPTTNHRNHYNPDAPWDYANSAGITCLLDVEEEPPHRCYLVQWKGRPLQMSWVWMELLDKDSTRYMMRKVDEWKASGSEETFMGWYDVRDSASEAGTCFMGTFRCALYHLDRPNLVTMEMWDEYEKTRPEAFAFGVSREDVTEFWKILQHQSVPLDYGTMLPNILHGSIGSVATLERFSEALVPGTYLESAGQDDIGHCFVVVKTGPNARLVVLDGYSADHDPPMEVVPLSNYQWIESVKWRSASTWVRVPPRQTHFEDGA</sequence>
<gene>
    <name evidence="3" type="ORF">F442_23136</name>
</gene>
<proteinExistence type="predicted"/>
<keyword evidence="2" id="KW-0472">Membrane</keyword>
<feature type="transmembrane region" description="Helical" evidence="2">
    <location>
        <begin position="57"/>
        <end position="80"/>
    </location>
</feature>
<evidence type="ECO:0000313" key="4">
    <source>
        <dbReference type="Proteomes" id="UP000018948"/>
    </source>
</evidence>
<keyword evidence="2" id="KW-0812">Transmembrane</keyword>
<organism evidence="3 4">
    <name type="scientific">Phytophthora nicotianae P10297</name>
    <dbReference type="NCBI Taxonomy" id="1317064"/>
    <lineage>
        <taxon>Eukaryota</taxon>
        <taxon>Sar</taxon>
        <taxon>Stramenopiles</taxon>
        <taxon>Oomycota</taxon>
        <taxon>Peronosporomycetes</taxon>
        <taxon>Peronosporales</taxon>
        <taxon>Peronosporaceae</taxon>
        <taxon>Phytophthora</taxon>
    </lineage>
</organism>
<dbReference type="OrthoDB" id="126986at2759"/>
<dbReference type="AlphaFoldDB" id="W2Y075"/>
<reference evidence="3 4" key="1">
    <citation type="submission" date="2013-11" db="EMBL/GenBank/DDBJ databases">
        <title>The Genome Sequence of Phytophthora parasitica P10297.</title>
        <authorList>
            <consortium name="The Broad Institute Genomics Platform"/>
            <person name="Russ C."/>
            <person name="Tyler B."/>
            <person name="Panabieres F."/>
            <person name="Shan W."/>
            <person name="Tripathy S."/>
            <person name="Grunwald N."/>
            <person name="Machado M."/>
            <person name="Johnson C.S."/>
            <person name="Walker B."/>
            <person name="Young S.K."/>
            <person name="Zeng Q."/>
            <person name="Gargeya S."/>
            <person name="Fitzgerald M."/>
            <person name="Haas B."/>
            <person name="Abouelleil A."/>
            <person name="Allen A.W."/>
            <person name="Alvarado L."/>
            <person name="Arachchi H.M."/>
            <person name="Berlin A.M."/>
            <person name="Chapman S.B."/>
            <person name="Gainer-Dewar J."/>
            <person name="Goldberg J."/>
            <person name="Griggs A."/>
            <person name="Gujja S."/>
            <person name="Hansen M."/>
            <person name="Howarth C."/>
            <person name="Imamovic A."/>
            <person name="Ireland A."/>
            <person name="Larimer J."/>
            <person name="McCowan C."/>
            <person name="Murphy C."/>
            <person name="Pearson M."/>
            <person name="Poon T.W."/>
            <person name="Priest M."/>
            <person name="Roberts A."/>
            <person name="Saif S."/>
            <person name="Shea T."/>
            <person name="Sisk P."/>
            <person name="Sykes S."/>
            <person name="Wortman J."/>
            <person name="Nusbaum C."/>
            <person name="Birren B."/>
        </authorList>
    </citation>
    <scope>NUCLEOTIDE SEQUENCE [LARGE SCALE GENOMIC DNA]</scope>
    <source>
        <strain evidence="3 4">P10297</strain>
    </source>
</reference>
<keyword evidence="2" id="KW-1133">Transmembrane helix</keyword>
<dbReference type="Proteomes" id="UP000018948">
    <property type="component" value="Unassembled WGS sequence"/>
</dbReference>
<evidence type="ECO:0000256" key="2">
    <source>
        <dbReference type="SAM" id="Phobius"/>
    </source>
</evidence>
<name>W2Y075_PHYNI</name>